<evidence type="ECO:0000313" key="1">
    <source>
        <dbReference type="EMBL" id="EDP15048.1"/>
    </source>
</evidence>
<reference evidence="1 2" key="2">
    <citation type="submission" date="2007-09" db="EMBL/GenBank/DDBJ databases">
        <title>Draft genome sequence of Clostridium bolteae (ATCC BAA-613).</title>
        <authorList>
            <person name="Sudarsanam P."/>
            <person name="Ley R."/>
            <person name="Guruge J."/>
            <person name="Turnbaugh P.J."/>
            <person name="Mahowald M."/>
            <person name="Liep D."/>
            <person name="Gordon J."/>
        </authorList>
    </citation>
    <scope>NUCLEOTIDE SEQUENCE [LARGE SCALE GENOMIC DNA]</scope>
    <source>
        <strain evidence="2">ATCC BAA-613 / DSM 15670 / CCUG 46953 / JCM 12243 / WAL 16351</strain>
    </source>
</reference>
<evidence type="ECO:0000313" key="2">
    <source>
        <dbReference type="Proteomes" id="UP000005396"/>
    </source>
</evidence>
<sequence length="59" mass="6945">MQAGRILTNFLRDHKTETVHMLFAEYNMKDAFVTIKGADPPHIYVYRKRAAPFVNFLIF</sequence>
<dbReference type="HOGENOM" id="CLU_2952121_0_0_9"/>
<proteinExistence type="predicted"/>
<dbReference type="EMBL" id="ABCC02000037">
    <property type="protein sequence ID" value="EDP15048.1"/>
    <property type="molecule type" value="Genomic_DNA"/>
</dbReference>
<gene>
    <name evidence="1" type="ORF">CLOBOL_04740</name>
</gene>
<dbReference type="AlphaFoldDB" id="A8RWY6"/>
<organism evidence="1 2">
    <name type="scientific">Enterocloster bolteae (strain ATCC BAA-613 / DSM 15670 / CCUG 46953 / JCM 12243 / WAL 16351)</name>
    <name type="common">Clostridium bolteae</name>
    <dbReference type="NCBI Taxonomy" id="411902"/>
    <lineage>
        <taxon>Bacteria</taxon>
        <taxon>Bacillati</taxon>
        <taxon>Bacillota</taxon>
        <taxon>Clostridia</taxon>
        <taxon>Lachnospirales</taxon>
        <taxon>Lachnospiraceae</taxon>
        <taxon>Enterocloster</taxon>
    </lineage>
</organism>
<comment type="caution">
    <text evidence="1">The sequence shown here is derived from an EMBL/GenBank/DDBJ whole genome shotgun (WGS) entry which is preliminary data.</text>
</comment>
<dbReference type="Proteomes" id="UP000005396">
    <property type="component" value="Unassembled WGS sequence"/>
</dbReference>
<name>A8RWY6_ENTBW</name>
<reference evidence="1 2" key="1">
    <citation type="submission" date="2007-08" db="EMBL/GenBank/DDBJ databases">
        <authorList>
            <person name="Fulton L."/>
            <person name="Clifton S."/>
            <person name="Fulton B."/>
            <person name="Xu J."/>
            <person name="Minx P."/>
            <person name="Pepin K.H."/>
            <person name="Johnson M."/>
            <person name="Thiruvilangam P."/>
            <person name="Bhonagiri V."/>
            <person name="Nash W.E."/>
            <person name="Mardis E.R."/>
            <person name="Wilson R.K."/>
        </authorList>
    </citation>
    <scope>NUCLEOTIDE SEQUENCE [LARGE SCALE GENOMIC DNA]</scope>
    <source>
        <strain evidence="2">ATCC BAA-613 / DSM 15670 / CCUG 46953 / JCM 12243 / WAL 16351</strain>
    </source>
</reference>
<dbReference type="PaxDb" id="411902-CLOBOL_04740"/>
<protein>
    <submittedName>
        <fullName evidence="1">Uncharacterized protein</fullName>
    </submittedName>
</protein>
<accession>A8RWY6</accession>